<name>A0A8S1K0X1_PARPR</name>
<feature type="transmembrane region" description="Helical" evidence="1">
    <location>
        <begin position="223"/>
        <end position="242"/>
    </location>
</feature>
<organism evidence="2 3">
    <name type="scientific">Paramecium primaurelia</name>
    <dbReference type="NCBI Taxonomy" id="5886"/>
    <lineage>
        <taxon>Eukaryota</taxon>
        <taxon>Sar</taxon>
        <taxon>Alveolata</taxon>
        <taxon>Ciliophora</taxon>
        <taxon>Intramacronucleata</taxon>
        <taxon>Oligohymenophorea</taxon>
        <taxon>Peniculida</taxon>
        <taxon>Parameciidae</taxon>
        <taxon>Paramecium</taxon>
    </lineage>
</organism>
<dbReference type="Proteomes" id="UP000688137">
    <property type="component" value="Unassembled WGS sequence"/>
</dbReference>
<accession>A0A8S1K0X1</accession>
<keyword evidence="1" id="KW-0472">Membrane</keyword>
<evidence type="ECO:0008006" key="4">
    <source>
        <dbReference type="Google" id="ProtNLM"/>
    </source>
</evidence>
<evidence type="ECO:0000313" key="3">
    <source>
        <dbReference type="Proteomes" id="UP000688137"/>
    </source>
</evidence>
<keyword evidence="3" id="KW-1185">Reference proteome</keyword>
<dbReference type="EMBL" id="CAJJDM010000007">
    <property type="protein sequence ID" value="CAD8045836.1"/>
    <property type="molecule type" value="Genomic_DNA"/>
</dbReference>
<reference evidence="2" key="1">
    <citation type="submission" date="2021-01" db="EMBL/GenBank/DDBJ databases">
        <authorList>
            <consortium name="Genoscope - CEA"/>
            <person name="William W."/>
        </authorList>
    </citation>
    <scope>NUCLEOTIDE SEQUENCE</scope>
</reference>
<evidence type="ECO:0000256" key="1">
    <source>
        <dbReference type="SAM" id="Phobius"/>
    </source>
</evidence>
<comment type="caution">
    <text evidence="2">The sequence shown here is derived from an EMBL/GenBank/DDBJ whole genome shotgun (WGS) entry which is preliminary data.</text>
</comment>
<dbReference type="AlphaFoldDB" id="A0A8S1K0X1"/>
<protein>
    <recommendedName>
        <fullName evidence="4">Transmembrane protein</fullName>
    </recommendedName>
</protein>
<evidence type="ECO:0000313" key="2">
    <source>
        <dbReference type="EMBL" id="CAD8045836.1"/>
    </source>
</evidence>
<keyword evidence="1" id="KW-1133">Transmembrane helix</keyword>
<sequence>MSLKQLLSIKTSLKLSKLKRLKIQYENNIISFHNQIIKIQEISKLKRLYINNRNQDNSYNIYLKLFYFFNSLFDVVSLKTIEDIAFFKRYQCQLFNAIEIQSQRQLRVFKEELDYLYYFLNTVNNDYPKMVVQQLIYLLFNLNQQITTNSILDYLVIIQVFGKDNLILLRKFQNNQNIFCVRHFLINKQMRSCNQNKEYINEFSTFIPLAIVKMRSLQQIRQIAQSYLTFVMIIQILMQFYISPKQIFKKKIIHKQHQVQLDNI</sequence>
<keyword evidence="1" id="KW-0812">Transmembrane</keyword>
<proteinExistence type="predicted"/>
<gene>
    <name evidence="2" type="ORF">PPRIM_AZ9-3.1.T0100051</name>
</gene>